<dbReference type="EMBL" id="JAHZIK010002560">
    <property type="protein sequence ID" value="MBW7460927.1"/>
    <property type="molecule type" value="Genomic_DNA"/>
</dbReference>
<evidence type="ECO:0000259" key="5">
    <source>
        <dbReference type="Pfam" id="PF02449"/>
    </source>
</evidence>
<dbReference type="PANTHER" id="PTHR36447">
    <property type="entry name" value="BETA-GALACTOSIDASE GANA"/>
    <property type="match status" value="1"/>
</dbReference>
<dbReference type="Proteomes" id="UP001519887">
    <property type="component" value="Unassembled WGS sequence"/>
</dbReference>
<name>A0ABS7CJ15_9BACL</name>
<dbReference type="InterPro" id="IPR003476">
    <property type="entry name" value="Glyco_hydro_42"/>
</dbReference>
<dbReference type="InterPro" id="IPR013529">
    <property type="entry name" value="Glyco_hydro_42_N"/>
</dbReference>
<keyword evidence="3" id="KW-0862">Zinc</keyword>
<comment type="caution">
    <text evidence="6">The sequence shown here is derived from an EMBL/GenBank/DDBJ whole genome shotgun (WGS) entry which is preliminary data.</text>
</comment>
<keyword evidence="2 6" id="KW-0378">Hydrolase</keyword>
<dbReference type="SUPFAM" id="SSF51445">
    <property type="entry name" value="(Trans)glycosidases"/>
    <property type="match status" value="1"/>
</dbReference>
<accession>A0ABS7CJ15</accession>
<organism evidence="6 7">
    <name type="scientific">Paenibacillus sepulcri</name>
    <dbReference type="NCBI Taxonomy" id="359917"/>
    <lineage>
        <taxon>Bacteria</taxon>
        <taxon>Bacillati</taxon>
        <taxon>Bacillota</taxon>
        <taxon>Bacilli</taxon>
        <taxon>Bacillales</taxon>
        <taxon>Paenibacillaceae</taxon>
        <taxon>Paenibacillus</taxon>
    </lineage>
</organism>
<evidence type="ECO:0000256" key="1">
    <source>
        <dbReference type="ARBA" id="ARBA00022723"/>
    </source>
</evidence>
<dbReference type="InterPro" id="IPR017853">
    <property type="entry name" value="GH"/>
</dbReference>
<keyword evidence="1" id="KW-0479">Metal-binding</keyword>
<proteinExistence type="predicted"/>
<dbReference type="Pfam" id="PF02449">
    <property type="entry name" value="Glyco_hydro_42"/>
    <property type="match status" value="1"/>
</dbReference>
<dbReference type="Gene3D" id="3.20.20.80">
    <property type="entry name" value="Glycosidases"/>
    <property type="match status" value="1"/>
</dbReference>
<evidence type="ECO:0000313" key="6">
    <source>
        <dbReference type="EMBL" id="MBW7460927.1"/>
    </source>
</evidence>
<evidence type="ECO:0000256" key="2">
    <source>
        <dbReference type="ARBA" id="ARBA00022801"/>
    </source>
</evidence>
<feature type="non-terminal residue" evidence="6">
    <location>
        <position position="100"/>
    </location>
</feature>
<protein>
    <submittedName>
        <fullName evidence="6">Beta-galactosidase</fullName>
        <ecNumber evidence="6">3.2.1.23</ecNumber>
    </submittedName>
</protein>
<sequence>MKQLLYGVAYYDEYMPYERLDRDIEMMKAAGINVVRIAESTWSTHEPQNGIFDFSSVDRVLDAMHQAGIAVIVGTPTYAVPTWMVREHPDVLAETEKGPG</sequence>
<gene>
    <name evidence="6" type="ORF">K0U00_43420</name>
</gene>
<reference evidence="6 7" key="1">
    <citation type="submission" date="2021-07" db="EMBL/GenBank/DDBJ databases">
        <title>Paenibacillus radiodurans sp. nov., isolated from the southeastern edge of Tengger Desert.</title>
        <authorList>
            <person name="Zhang G."/>
        </authorList>
    </citation>
    <scope>NUCLEOTIDE SEQUENCE [LARGE SCALE GENOMIC DNA]</scope>
    <source>
        <strain evidence="6 7">CCM 7311</strain>
    </source>
</reference>
<evidence type="ECO:0000256" key="3">
    <source>
        <dbReference type="ARBA" id="ARBA00022833"/>
    </source>
</evidence>
<dbReference type="EC" id="3.2.1.23" evidence="6"/>
<evidence type="ECO:0000313" key="7">
    <source>
        <dbReference type="Proteomes" id="UP001519887"/>
    </source>
</evidence>
<keyword evidence="4 6" id="KW-0326">Glycosidase</keyword>
<keyword evidence="7" id="KW-1185">Reference proteome</keyword>
<feature type="domain" description="Glycoside hydrolase family 42 N-terminal" evidence="5">
    <location>
        <begin position="10"/>
        <end position="98"/>
    </location>
</feature>
<evidence type="ECO:0000256" key="4">
    <source>
        <dbReference type="ARBA" id="ARBA00023295"/>
    </source>
</evidence>
<dbReference type="PANTHER" id="PTHR36447:SF2">
    <property type="entry name" value="BETA-GALACTOSIDASE YESZ"/>
    <property type="match status" value="1"/>
</dbReference>
<dbReference type="GO" id="GO:0004565">
    <property type="term" value="F:beta-galactosidase activity"/>
    <property type="evidence" value="ECO:0007669"/>
    <property type="project" value="UniProtKB-EC"/>
</dbReference>